<gene>
    <name evidence="2" type="ORF">BET01_13795</name>
</gene>
<feature type="transmembrane region" description="Helical" evidence="1">
    <location>
        <begin position="42"/>
        <end position="62"/>
    </location>
</feature>
<keyword evidence="1" id="KW-0472">Membrane</keyword>
<reference evidence="2 3" key="1">
    <citation type="submission" date="2016-08" db="EMBL/GenBank/DDBJ databases">
        <title>A new outlook on sporulation: Clostridium algidixylanolyticum.</title>
        <authorList>
            <person name="Poppleton D.I."/>
            <person name="Gribaldo S."/>
        </authorList>
    </citation>
    <scope>NUCLEOTIDE SEQUENCE [LARGE SCALE GENOMIC DNA]</scope>
    <source>
        <strain evidence="2 3">SPL73</strain>
    </source>
</reference>
<comment type="caution">
    <text evidence="2">The sequence shown here is derived from an EMBL/GenBank/DDBJ whole genome shotgun (WGS) entry which is preliminary data.</text>
</comment>
<proteinExistence type="predicted"/>
<keyword evidence="1" id="KW-1133">Transmembrane helix</keyword>
<evidence type="ECO:0000313" key="2">
    <source>
        <dbReference type="EMBL" id="RKD33604.1"/>
    </source>
</evidence>
<sequence>MEEARLQTQALFWLGVWKRAALSLMVVGLVLAWWGIFLSTGVIRGVLGIAIALAGGAAAIIIRRGLVHGKKNVEKILKAAGLQHGEMRSQADNK</sequence>
<name>A0A419T7R8_9FIRM</name>
<evidence type="ECO:0000313" key="3">
    <source>
        <dbReference type="Proteomes" id="UP000284277"/>
    </source>
</evidence>
<feature type="transmembrane region" description="Helical" evidence="1">
    <location>
        <begin position="12"/>
        <end position="36"/>
    </location>
</feature>
<accession>A0A419T7R8</accession>
<organism evidence="2 3">
    <name type="scientific">Lacrimispora algidixylanolytica</name>
    <dbReference type="NCBI Taxonomy" id="94868"/>
    <lineage>
        <taxon>Bacteria</taxon>
        <taxon>Bacillati</taxon>
        <taxon>Bacillota</taxon>
        <taxon>Clostridia</taxon>
        <taxon>Lachnospirales</taxon>
        <taxon>Lachnospiraceae</taxon>
        <taxon>Lacrimispora</taxon>
    </lineage>
</organism>
<protein>
    <submittedName>
        <fullName evidence="2">Uncharacterized protein</fullName>
    </submittedName>
</protein>
<keyword evidence="1" id="KW-0812">Transmembrane</keyword>
<dbReference type="Proteomes" id="UP000284277">
    <property type="component" value="Unassembled WGS sequence"/>
</dbReference>
<keyword evidence="3" id="KW-1185">Reference proteome</keyword>
<dbReference type="AlphaFoldDB" id="A0A419T7R8"/>
<evidence type="ECO:0000256" key="1">
    <source>
        <dbReference type="SAM" id="Phobius"/>
    </source>
</evidence>
<dbReference type="EMBL" id="MCIA01000006">
    <property type="protein sequence ID" value="RKD33604.1"/>
    <property type="molecule type" value="Genomic_DNA"/>
</dbReference>